<dbReference type="EMBL" id="AP018150">
    <property type="protein sequence ID" value="BBE10044.1"/>
    <property type="molecule type" value="Genomic_DNA"/>
</dbReference>
<accession>A0A2Z6EX41</accession>
<evidence type="ECO:0000313" key="2">
    <source>
        <dbReference type="Proteomes" id="UP000282597"/>
    </source>
</evidence>
<sequence>MNQIEEFKKLASEYEVKFTPMFQDEAIRDMGYQDPSIDGLIKGVCAGVAITSIKAKLKEPQSINLWEKYRDTVKAAEYRELSEALPGEDINETSRYGELSLFLPHQSDAIVLLTDYSSQRQDLTEKYRKKEEEIEKRSMNKGFAGSLFGVSKDKENEFNEKKKKELSELEKEKKEKDSSLRKKMFHLMIPTTTEESIDFISKNVCDPGNHYMIRGAMIRSVINEHVKFDMPCFVVMHFENGTHGVAVYKNSDKDGVSFFVDANSGEWVGRWSRVLDVMGYMAIKQYEGTLIGKWEFVHYKVG</sequence>
<organism evidence="1 2">
    <name type="scientific">Mycoavidus cysteinexigens</name>
    <dbReference type="NCBI Taxonomy" id="1553431"/>
    <lineage>
        <taxon>Bacteria</taxon>
        <taxon>Pseudomonadati</taxon>
        <taxon>Pseudomonadota</taxon>
        <taxon>Betaproteobacteria</taxon>
        <taxon>Burkholderiales</taxon>
        <taxon>Burkholderiaceae</taxon>
        <taxon>Mycoavidus</taxon>
    </lineage>
</organism>
<gene>
    <name evidence="1" type="ORF">MCB1EB_1883</name>
</gene>
<dbReference type="RefSeq" id="WP_045364797.1">
    <property type="nucleotide sequence ID" value="NZ_AP018150.1"/>
</dbReference>
<proteinExistence type="predicted"/>
<dbReference type="Proteomes" id="UP000282597">
    <property type="component" value="Chromosome"/>
</dbReference>
<evidence type="ECO:0000313" key="1">
    <source>
        <dbReference type="EMBL" id="BBE10044.1"/>
    </source>
</evidence>
<reference evidence="1 2" key="1">
    <citation type="journal article" date="2018" name="Microbes Environ.">
        <title>Comparative Genomic Insights into Endofungal Lifestyles of Two Bacterial Endosymbionts, Mycoavidus cysteinexigens and Burkholderia rhizoxinica.</title>
        <authorList>
            <person name="Sharmin D."/>
            <person name="Guo Y."/>
            <person name="Nishizawa T."/>
            <person name="Ohshima S."/>
            <person name="Sato Y."/>
            <person name="Takashima Y."/>
            <person name="Narisawa K."/>
            <person name="Ohta H."/>
        </authorList>
    </citation>
    <scope>NUCLEOTIDE SEQUENCE [LARGE SCALE GENOMIC DNA]</scope>
    <source>
        <strain evidence="1 2">B1-EB</strain>
    </source>
</reference>
<dbReference type="KEGG" id="mcys:MCB1EB_1883"/>
<keyword evidence="2" id="KW-1185">Reference proteome</keyword>
<dbReference type="AlphaFoldDB" id="A0A2Z6EX41"/>
<name>A0A2Z6EX41_9BURK</name>
<protein>
    <submittedName>
        <fullName evidence="1">Uncharacterized protein</fullName>
    </submittedName>
</protein>